<protein>
    <submittedName>
        <fullName evidence="5">Dihydrodipicolinate synthase family protein</fullName>
    </submittedName>
</protein>
<keyword evidence="1 2" id="KW-0456">Lyase</keyword>
<dbReference type="PIRSF" id="PIRSF001365">
    <property type="entry name" value="DHDPS"/>
    <property type="match status" value="1"/>
</dbReference>
<evidence type="ECO:0000256" key="3">
    <source>
        <dbReference type="PIRSR" id="PIRSR001365-1"/>
    </source>
</evidence>
<evidence type="ECO:0000256" key="4">
    <source>
        <dbReference type="PIRSR" id="PIRSR001365-2"/>
    </source>
</evidence>
<dbReference type="SUPFAM" id="SSF51569">
    <property type="entry name" value="Aldolase"/>
    <property type="match status" value="1"/>
</dbReference>
<feature type="active site" description="Schiff-base intermediate with substrate" evidence="3">
    <location>
        <position position="165"/>
    </location>
</feature>
<organism evidence="5 6">
    <name type="scientific">Mucilaginibacter aquatilis</name>
    <dbReference type="NCBI Taxonomy" id="1517760"/>
    <lineage>
        <taxon>Bacteria</taxon>
        <taxon>Pseudomonadati</taxon>
        <taxon>Bacteroidota</taxon>
        <taxon>Sphingobacteriia</taxon>
        <taxon>Sphingobacteriales</taxon>
        <taxon>Sphingobacteriaceae</taxon>
        <taxon>Mucilaginibacter</taxon>
    </lineage>
</organism>
<reference evidence="5 6" key="1">
    <citation type="submission" date="2019-12" db="EMBL/GenBank/DDBJ databases">
        <title>Mucilaginibacter sp. HME9299 genome sequencing and assembly.</title>
        <authorList>
            <person name="Kang H."/>
            <person name="Kim H."/>
            <person name="Joh K."/>
        </authorList>
    </citation>
    <scope>NUCLEOTIDE SEQUENCE [LARGE SCALE GENOMIC DNA]</scope>
    <source>
        <strain evidence="5 6">HME9299</strain>
    </source>
</reference>
<dbReference type="SMART" id="SM01130">
    <property type="entry name" value="DHDPS"/>
    <property type="match status" value="1"/>
</dbReference>
<dbReference type="GO" id="GO:0005829">
    <property type="term" value="C:cytosol"/>
    <property type="evidence" value="ECO:0007669"/>
    <property type="project" value="TreeGrafter"/>
</dbReference>
<gene>
    <name evidence="5" type="ORF">GO816_12375</name>
</gene>
<dbReference type="GO" id="GO:0019262">
    <property type="term" value="P:N-acetylneuraminate catabolic process"/>
    <property type="evidence" value="ECO:0007669"/>
    <property type="project" value="TreeGrafter"/>
</dbReference>
<dbReference type="EMBL" id="WQLA01000004">
    <property type="protein sequence ID" value="MVN91925.1"/>
    <property type="molecule type" value="Genomic_DNA"/>
</dbReference>
<name>A0A6I4I9Q0_9SPHI</name>
<dbReference type="PANTHER" id="PTHR42849:SF1">
    <property type="entry name" value="N-ACETYLNEURAMINATE LYASE"/>
    <property type="match status" value="1"/>
</dbReference>
<dbReference type="Pfam" id="PF00701">
    <property type="entry name" value="DHDPS"/>
    <property type="match status" value="1"/>
</dbReference>
<sequence>MKIQKKYKGTVVPLVTPLTARYELDEQAVERIVLNLYKNDAMPFILGTTGESASLPATLKHAFVKATAALKQPGAEFYVGISSNCFEESVELAKSSLDAGAAAVAATLPTYYHLSEDQMKDYFVRLADAVAGPVIIYNIPATTHMSIPLELIDELSHHEFIVGTKDSERNDGRLDRSLELWSGREDFSHFLGWAAKSAYALLNGGDGLIPSTGNVAPEIYCEMTKAVIAGDTEKAYHYQHLSDTLGNVYQSGRTLGESLRALKVLMQENGLCDAHMMPPLSALHERDEQNLVKSYHQLLQQESSFFKQPSNV</sequence>
<evidence type="ECO:0000256" key="2">
    <source>
        <dbReference type="PIRNR" id="PIRNR001365"/>
    </source>
</evidence>
<dbReference type="OrthoDB" id="9782828at2"/>
<evidence type="ECO:0000256" key="1">
    <source>
        <dbReference type="ARBA" id="ARBA00023239"/>
    </source>
</evidence>
<dbReference type="InterPro" id="IPR013785">
    <property type="entry name" value="Aldolase_TIM"/>
</dbReference>
<dbReference type="Gene3D" id="3.20.20.70">
    <property type="entry name" value="Aldolase class I"/>
    <property type="match status" value="1"/>
</dbReference>
<dbReference type="InterPro" id="IPR002220">
    <property type="entry name" value="DapA-like"/>
</dbReference>
<dbReference type="PRINTS" id="PR00146">
    <property type="entry name" value="DHPICSNTHASE"/>
</dbReference>
<evidence type="ECO:0000313" key="6">
    <source>
        <dbReference type="Proteomes" id="UP000434850"/>
    </source>
</evidence>
<feature type="binding site" evidence="4">
    <location>
        <position position="209"/>
    </location>
    <ligand>
        <name>pyruvate</name>
        <dbReference type="ChEBI" id="CHEBI:15361"/>
    </ligand>
</feature>
<accession>A0A6I4I9Q0</accession>
<dbReference type="Proteomes" id="UP000434850">
    <property type="component" value="Unassembled WGS sequence"/>
</dbReference>
<feature type="binding site" evidence="4">
    <location>
        <position position="49"/>
    </location>
    <ligand>
        <name>pyruvate</name>
        <dbReference type="ChEBI" id="CHEBI:15361"/>
    </ligand>
</feature>
<comment type="caution">
    <text evidence="5">The sequence shown here is derived from an EMBL/GenBank/DDBJ whole genome shotgun (WGS) entry which is preliminary data.</text>
</comment>
<dbReference type="AlphaFoldDB" id="A0A6I4I9Q0"/>
<comment type="similarity">
    <text evidence="2">Belongs to the DapA family.</text>
</comment>
<dbReference type="CDD" id="cd00408">
    <property type="entry name" value="DHDPS-like"/>
    <property type="match status" value="1"/>
</dbReference>
<dbReference type="PANTHER" id="PTHR42849">
    <property type="entry name" value="N-ACETYLNEURAMINATE LYASE"/>
    <property type="match status" value="1"/>
</dbReference>
<feature type="active site" description="Proton donor/acceptor" evidence="3">
    <location>
        <position position="137"/>
    </location>
</feature>
<keyword evidence="6" id="KW-1185">Reference proteome</keyword>
<proteinExistence type="inferred from homology"/>
<dbReference type="GO" id="GO:0008747">
    <property type="term" value="F:N-acetylneuraminate lyase activity"/>
    <property type="evidence" value="ECO:0007669"/>
    <property type="project" value="TreeGrafter"/>
</dbReference>
<evidence type="ECO:0000313" key="5">
    <source>
        <dbReference type="EMBL" id="MVN91925.1"/>
    </source>
</evidence>
<dbReference type="RefSeq" id="WP_157542240.1">
    <property type="nucleotide sequence ID" value="NZ_WQLA01000004.1"/>
</dbReference>